<feature type="compositionally biased region" description="Low complexity" evidence="1">
    <location>
        <begin position="155"/>
        <end position="169"/>
    </location>
</feature>
<dbReference type="VEuPathDB" id="FungiDB:BO72DRAFT_256415"/>
<name>A0A8G1VTZ6_9EURO</name>
<evidence type="ECO:0000313" key="3">
    <source>
        <dbReference type="Proteomes" id="UP000249789"/>
    </source>
</evidence>
<dbReference type="AlphaFoldDB" id="A0A8G1VTZ6"/>
<dbReference type="Proteomes" id="UP000249789">
    <property type="component" value="Unassembled WGS sequence"/>
</dbReference>
<proteinExistence type="predicted"/>
<evidence type="ECO:0000313" key="2">
    <source>
        <dbReference type="EMBL" id="RAK72900.1"/>
    </source>
</evidence>
<dbReference type="EMBL" id="KZ824687">
    <property type="protein sequence ID" value="RAK72900.1"/>
    <property type="molecule type" value="Genomic_DNA"/>
</dbReference>
<feature type="region of interest" description="Disordered" evidence="1">
    <location>
        <begin position="143"/>
        <end position="186"/>
    </location>
</feature>
<keyword evidence="3" id="KW-1185">Reference proteome</keyword>
<organism evidence="2 3">
    <name type="scientific">Aspergillus fijiensis CBS 313.89</name>
    <dbReference type="NCBI Taxonomy" id="1448319"/>
    <lineage>
        <taxon>Eukaryota</taxon>
        <taxon>Fungi</taxon>
        <taxon>Dikarya</taxon>
        <taxon>Ascomycota</taxon>
        <taxon>Pezizomycotina</taxon>
        <taxon>Eurotiomycetes</taxon>
        <taxon>Eurotiomycetidae</taxon>
        <taxon>Eurotiales</taxon>
        <taxon>Aspergillaceae</taxon>
        <taxon>Aspergillus</taxon>
    </lineage>
</organism>
<gene>
    <name evidence="2" type="ORF">BO72DRAFT_256415</name>
</gene>
<protein>
    <submittedName>
        <fullName evidence="2">Uncharacterized protein</fullName>
    </submittedName>
</protein>
<dbReference type="RefSeq" id="XP_040796910.1">
    <property type="nucleotide sequence ID" value="XM_040940089.1"/>
</dbReference>
<sequence length="255" mass="28827">MAWDSAYIYIDLVHLTGVLSATESIRQHWRSAQPLHICIEIKLCSQPCGHFRGGSSASLRHDGFCDERSVFGNTSSERPPCHGDLAELKVYIRDRYGTSLRLKWDELRETTVGHIDCLIVVCQESRVAKAAAWGEARRHACTKPDRLRKQTESNQQQLLQPQPRLSKPQQQHEADQMQKNRGSSGLPRIQLQGITRRVSEVTLYASRSQSPVFVQLFSLLMSGLLSTSLGLHHRRSALVQVNWVLANAKMNHLVL</sequence>
<dbReference type="GeneID" id="63857422"/>
<evidence type="ECO:0000256" key="1">
    <source>
        <dbReference type="SAM" id="MobiDB-lite"/>
    </source>
</evidence>
<reference evidence="2 3" key="1">
    <citation type="submission" date="2018-02" db="EMBL/GenBank/DDBJ databases">
        <title>The genomes of Aspergillus section Nigri reveals drivers in fungal speciation.</title>
        <authorList>
            <consortium name="DOE Joint Genome Institute"/>
            <person name="Vesth T.C."/>
            <person name="Nybo J."/>
            <person name="Theobald S."/>
            <person name="Brandl J."/>
            <person name="Frisvad J.C."/>
            <person name="Nielsen K.F."/>
            <person name="Lyhne E.K."/>
            <person name="Kogle M.E."/>
            <person name="Kuo A."/>
            <person name="Riley R."/>
            <person name="Clum A."/>
            <person name="Nolan M."/>
            <person name="Lipzen A."/>
            <person name="Salamov A."/>
            <person name="Henrissat B."/>
            <person name="Wiebenga A."/>
            <person name="De vries R.P."/>
            <person name="Grigoriev I.V."/>
            <person name="Mortensen U.H."/>
            <person name="Andersen M.R."/>
            <person name="Baker S.E."/>
        </authorList>
    </citation>
    <scope>NUCLEOTIDE SEQUENCE [LARGE SCALE GENOMIC DNA]</scope>
    <source>
        <strain evidence="2 3">CBS 313.89</strain>
    </source>
</reference>
<accession>A0A8G1VTZ6</accession>